<keyword evidence="3" id="KW-1185">Reference proteome</keyword>
<protein>
    <submittedName>
        <fullName evidence="1 2">Uncharacterized protein</fullName>
    </submittedName>
</protein>
<evidence type="ECO:0000313" key="3">
    <source>
        <dbReference type="Proteomes" id="UP000008827"/>
    </source>
</evidence>
<gene>
    <name evidence="1" type="ORF">GLYMA_10G061600</name>
</gene>
<organism evidence="1">
    <name type="scientific">Glycine max</name>
    <name type="common">Soybean</name>
    <name type="synonym">Glycine hispida</name>
    <dbReference type="NCBI Taxonomy" id="3847"/>
    <lineage>
        <taxon>Eukaryota</taxon>
        <taxon>Viridiplantae</taxon>
        <taxon>Streptophyta</taxon>
        <taxon>Embryophyta</taxon>
        <taxon>Tracheophyta</taxon>
        <taxon>Spermatophyta</taxon>
        <taxon>Magnoliopsida</taxon>
        <taxon>eudicotyledons</taxon>
        <taxon>Gunneridae</taxon>
        <taxon>Pentapetalae</taxon>
        <taxon>rosids</taxon>
        <taxon>fabids</taxon>
        <taxon>Fabales</taxon>
        <taxon>Fabaceae</taxon>
        <taxon>Papilionoideae</taxon>
        <taxon>50 kb inversion clade</taxon>
        <taxon>NPAAA clade</taxon>
        <taxon>indigoferoid/millettioid clade</taxon>
        <taxon>Phaseoleae</taxon>
        <taxon>Glycine</taxon>
        <taxon>Glycine subgen. Soja</taxon>
    </lineage>
</organism>
<evidence type="ECO:0000313" key="2">
    <source>
        <dbReference type="EnsemblPlants" id="KRH32584"/>
    </source>
</evidence>
<reference evidence="2" key="2">
    <citation type="submission" date="2018-02" db="UniProtKB">
        <authorList>
            <consortium name="EnsemblPlants"/>
        </authorList>
    </citation>
    <scope>IDENTIFICATION</scope>
    <source>
        <strain evidence="2">Williams 82</strain>
    </source>
</reference>
<sequence>MAHSSLLRYSLLSLGLFSERICSSAARLGPREGDVVINKGREVAWTVAALSKKPRGVRGEELAALGFNCSIIRTRFSERKCTHTG</sequence>
<evidence type="ECO:0000313" key="1">
    <source>
        <dbReference type="EMBL" id="KRH32584.1"/>
    </source>
</evidence>
<dbReference type="InParanoid" id="A0A0R0HYG2"/>
<accession>A0A0R0HYG2</accession>
<dbReference type="Proteomes" id="UP000008827">
    <property type="component" value="Chromosome 10"/>
</dbReference>
<reference evidence="1" key="3">
    <citation type="submission" date="2018-07" db="EMBL/GenBank/DDBJ databases">
        <title>WGS assembly of Glycine max.</title>
        <authorList>
            <person name="Schmutz J."/>
            <person name="Cannon S."/>
            <person name="Schlueter J."/>
            <person name="Ma J."/>
            <person name="Mitros T."/>
            <person name="Nelson W."/>
            <person name="Hyten D."/>
            <person name="Song Q."/>
            <person name="Thelen J."/>
            <person name="Cheng J."/>
            <person name="Xu D."/>
            <person name="Hellsten U."/>
            <person name="May G."/>
            <person name="Yu Y."/>
            <person name="Sakurai T."/>
            <person name="Umezawa T."/>
            <person name="Bhattacharyya M."/>
            <person name="Sandhu D."/>
            <person name="Valliyodan B."/>
            <person name="Lindquist E."/>
            <person name="Peto M."/>
            <person name="Grant D."/>
            <person name="Shu S."/>
            <person name="Goodstein D."/>
            <person name="Barry K."/>
            <person name="Futrell-Griggs M."/>
            <person name="Abernathy B."/>
            <person name="Du J."/>
            <person name="Tian Z."/>
            <person name="Zhu L."/>
            <person name="Gill N."/>
            <person name="Joshi T."/>
            <person name="Libault M."/>
            <person name="Sethuraman A."/>
            <person name="Zhang X."/>
            <person name="Shinozaki K."/>
            <person name="Nguyen H."/>
            <person name="Wing R."/>
            <person name="Cregan P."/>
            <person name="Specht J."/>
            <person name="Grimwood J."/>
            <person name="Rokhsar D."/>
            <person name="Stacey G."/>
            <person name="Shoemaker R."/>
            <person name="Jackson S."/>
        </authorList>
    </citation>
    <scope>NUCLEOTIDE SEQUENCE</scope>
    <source>
        <tissue evidence="1">Callus</tissue>
    </source>
</reference>
<dbReference type="EMBL" id="CM000843">
    <property type="protein sequence ID" value="KRH32584.1"/>
    <property type="molecule type" value="Genomic_DNA"/>
</dbReference>
<reference evidence="1 2" key="1">
    <citation type="journal article" date="2010" name="Nature">
        <title>Genome sequence of the palaeopolyploid soybean.</title>
        <authorList>
            <person name="Schmutz J."/>
            <person name="Cannon S.B."/>
            <person name="Schlueter J."/>
            <person name="Ma J."/>
            <person name="Mitros T."/>
            <person name="Nelson W."/>
            <person name="Hyten D.L."/>
            <person name="Song Q."/>
            <person name="Thelen J.J."/>
            <person name="Cheng J."/>
            <person name="Xu D."/>
            <person name="Hellsten U."/>
            <person name="May G.D."/>
            <person name="Yu Y."/>
            <person name="Sakurai T."/>
            <person name="Umezawa T."/>
            <person name="Bhattacharyya M.K."/>
            <person name="Sandhu D."/>
            <person name="Valliyodan B."/>
            <person name="Lindquist E."/>
            <person name="Peto M."/>
            <person name="Grant D."/>
            <person name="Shu S."/>
            <person name="Goodstein D."/>
            <person name="Barry K."/>
            <person name="Futrell-Griggs M."/>
            <person name="Abernathy B."/>
            <person name="Du J."/>
            <person name="Tian Z."/>
            <person name="Zhu L."/>
            <person name="Gill N."/>
            <person name="Joshi T."/>
            <person name="Libault M."/>
            <person name="Sethuraman A."/>
            <person name="Zhang X.-C."/>
            <person name="Shinozaki K."/>
            <person name="Nguyen H.T."/>
            <person name="Wing R.A."/>
            <person name="Cregan P."/>
            <person name="Specht J."/>
            <person name="Grimwood J."/>
            <person name="Rokhsar D."/>
            <person name="Stacey G."/>
            <person name="Shoemaker R.C."/>
            <person name="Jackson S.A."/>
        </authorList>
    </citation>
    <scope>NUCLEOTIDE SEQUENCE [LARGE SCALE GENOMIC DNA]</scope>
    <source>
        <strain evidence="2">cv. Williams 82</strain>
        <tissue evidence="1">Callus</tissue>
    </source>
</reference>
<proteinExistence type="predicted"/>
<name>A0A0R0HYG2_SOYBN</name>
<dbReference type="AlphaFoldDB" id="A0A0R0HYG2"/>
<dbReference type="Gramene" id="KRH32584">
    <property type="protein sequence ID" value="KRH32584"/>
    <property type="gene ID" value="GLYMA_10G061600"/>
</dbReference>
<dbReference type="EnsemblPlants" id="KRH32584">
    <property type="protein sequence ID" value="KRH32584"/>
    <property type="gene ID" value="GLYMA_10G061600"/>
</dbReference>